<keyword evidence="4" id="KW-0472">Membrane</keyword>
<evidence type="ECO:0000313" key="5">
    <source>
        <dbReference type="EMBL" id="SFS02158.1"/>
    </source>
</evidence>
<dbReference type="Gene3D" id="3.40.30.10">
    <property type="entry name" value="Glutaredoxin"/>
    <property type="match status" value="1"/>
</dbReference>
<keyword evidence="4" id="KW-0812">Transmembrane</keyword>
<evidence type="ECO:0000256" key="3">
    <source>
        <dbReference type="PIRSR" id="PIRSR603782-2"/>
    </source>
</evidence>
<dbReference type="AlphaFoldDB" id="A0A1I6LFZ8"/>
<keyword evidence="2" id="KW-0479">Metal-binding</keyword>
<evidence type="ECO:0000256" key="4">
    <source>
        <dbReference type="SAM" id="Phobius"/>
    </source>
</evidence>
<dbReference type="GO" id="GO:0046872">
    <property type="term" value="F:metal ion binding"/>
    <property type="evidence" value="ECO:0007669"/>
    <property type="project" value="UniProtKB-KW"/>
</dbReference>
<protein>
    <submittedName>
        <fullName evidence="5">Protein SCO1/2</fullName>
    </submittedName>
</protein>
<dbReference type="Pfam" id="PF02630">
    <property type="entry name" value="SCO1-SenC"/>
    <property type="match status" value="1"/>
</dbReference>
<dbReference type="PANTHER" id="PTHR12151">
    <property type="entry name" value="ELECTRON TRANSPORT PROTIN SCO1/SENC FAMILY MEMBER"/>
    <property type="match status" value="1"/>
</dbReference>
<name>A0A1I6LFZ8_9BACT</name>
<sequence length="313" mass="33957">MKKTTTIRSGSARRFSVVRGAALLAAFAFALSAPLYLTAQVASYGDKQAGENQGDQLPNVLQKVGVQQHLNQQLPLDAKFVDETGKQVEIGDYFGKHPALVSLVYYNCPMLCSEELDGLTSSLEMVHLVPGKDFDVIVISIDPTETPALAAKKKEFYLKRYGHPETAAGWHFLTGQTPAIEAVSSAIGFGYVRVPGPDGKLTQYAHASSLEVVTTSGKVAQYYLGVEYSPKDVLLGLIEASNNKIGSPVANILTYCYHYDPSINKHSLIVARVVQLGGMVTVAGLGGFIFLMFRRDLKLGRDHDLTRDSTDKG</sequence>
<keyword evidence="3" id="KW-1015">Disulfide bond</keyword>
<dbReference type="InterPro" id="IPR003782">
    <property type="entry name" value="SCO1/SenC"/>
</dbReference>
<feature type="binding site" evidence="2">
    <location>
        <position position="108"/>
    </location>
    <ligand>
        <name>Cu cation</name>
        <dbReference type="ChEBI" id="CHEBI:23378"/>
    </ligand>
</feature>
<feature type="binding site" evidence="2">
    <location>
        <position position="112"/>
    </location>
    <ligand>
        <name>Cu cation</name>
        <dbReference type="ChEBI" id="CHEBI:23378"/>
    </ligand>
</feature>
<dbReference type="InterPro" id="IPR036249">
    <property type="entry name" value="Thioredoxin-like_sf"/>
</dbReference>
<dbReference type="PANTHER" id="PTHR12151:SF8">
    <property type="entry name" value="THIOREDOXIN DOMAIN-CONTAINING PROTEIN"/>
    <property type="match status" value="1"/>
</dbReference>
<dbReference type="OrthoDB" id="9786756at2"/>
<dbReference type="RefSeq" id="WP_141223792.1">
    <property type="nucleotide sequence ID" value="NZ_FOZL01000001.1"/>
</dbReference>
<keyword evidence="4" id="KW-1133">Transmembrane helix</keyword>
<keyword evidence="2" id="KW-0186">Copper</keyword>
<feature type="binding site" evidence="2">
    <location>
        <position position="206"/>
    </location>
    <ligand>
        <name>Cu cation</name>
        <dbReference type="ChEBI" id="CHEBI:23378"/>
    </ligand>
</feature>
<dbReference type="Proteomes" id="UP000199024">
    <property type="component" value="Unassembled WGS sequence"/>
</dbReference>
<evidence type="ECO:0000256" key="2">
    <source>
        <dbReference type="PIRSR" id="PIRSR603782-1"/>
    </source>
</evidence>
<organism evidence="5 6">
    <name type="scientific">Granulicella pectinivorans</name>
    <dbReference type="NCBI Taxonomy" id="474950"/>
    <lineage>
        <taxon>Bacteria</taxon>
        <taxon>Pseudomonadati</taxon>
        <taxon>Acidobacteriota</taxon>
        <taxon>Terriglobia</taxon>
        <taxon>Terriglobales</taxon>
        <taxon>Acidobacteriaceae</taxon>
        <taxon>Granulicella</taxon>
    </lineage>
</organism>
<accession>A0A1I6LFZ8</accession>
<feature type="disulfide bond" description="Redox-active" evidence="3">
    <location>
        <begin position="108"/>
        <end position="112"/>
    </location>
</feature>
<evidence type="ECO:0000313" key="6">
    <source>
        <dbReference type="Proteomes" id="UP000199024"/>
    </source>
</evidence>
<evidence type="ECO:0000256" key="1">
    <source>
        <dbReference type="ARBA" id="ARBA00010996"/>
    </source>
</evidence>
<dbReference type="STRING" id="474950.SAMN05421771_0655"/>
<dbReference type="CDD" id="cd02968">
    <property type="entry name" value="SCO"/>
    <property type="match status" value="1"/>
</dbReference>
<dbReference type="SUPFAM" id="SSF52833">
    <property type="entry name" value="Thioredoxin-like"/>
    <property type="match status" value="1"/>
</dbReference>
<gene>
    <name evidence="5" type="ORF">SAMN05421771_0655</name>
</gene>
<dbReference type="EMBL" id="FOZL01000001">
    <property type="protein sequence ID" value="SFS02158.1"/>
    <property type="molecule type" value="Genomic_DNA"/>
</dbReference>
<comment type="similarity">
    <text evidence="1">Belongs to the SCO1/2 family.</text>
</comment>
<proteinExistence type="inferred from homology"/>
<keyword evidence="6" id="KW-1185">Reference proteome</keyword>
<feature type="transmembrane region" description="Helical" evidence="4">
    <location>
        <begin position="273"/>
        <end position="293"/>
    </location>
</feature>
<reference evidence="5 6" key="1">
    <citation type="submission" date="2016-10" db="EMBL/GenBank/DDBJ databases">
        <authorList>
            <person name="de Groot N.N."/>
        </authorList>
    </citation>
    <scope>NUCLEOTIDE SEQUENCE [LARGE SCALE GENOMIC DNA]</scope>
    <source>
        <strain evidence="5 6">DSM 21001</strain>
    </source>
</reference>